<organism evidence="3 4">
    <name type="scientific">Salix brachista</name>
    <dbReference type="NCBI Taxonomy" id="2182728"/>
    <lineage>
        <taxon>Eukaryota</taxon>
        <taxon>Viridiplantae</taxon>
        <taxon>Streptophyta</taxon>
        <taxon>Embryophyta</taxon>
        <taxon>Tracheophyta</taxon>
        <taxon>Spermatophyta</taxon>
        <taxon>Magnoliopsida</taxon>
        <taxon>eudicotyledons</taxon>
        <taxon>Gunneridae</taxon>
        <taxon>Pentapetalae</taxon>
        <taxon>rosids</taxon>
        <taxon>fabids</taxon>
        <taxon>Malpighiales</taxon>
        <taxon>Salicaceae</taxon>
        <taxon>Saliceae</taxon>
        <taxon>Salix</taxon>
    </lineage>
</organism>
<dbReference type="EMBL" id="VDCV01000012">
    <property type="protein sequence ID" value="KAB5531974.1"/>
    <property type="molecule type" value="Genomic_DNA"/>
</dbReference>
<feature type="domain" description="Alpha-N-acetylglucosaminidase C-terminal" evidence="1">
    <location>
        <begin position="208"/>
        <end position="482"/>
    </location>
</feature>
<dbReference type="InterPro" id="IPR057670">
    <property type="entry name" value="SH3_retrovirus"/>
</dbReference>
<evidence type="ECO:0008006" key="5">
    <source>
        <dbReference type="Google" id="ProtNLM"/>
    </source>
</evidence>
<evidence type="ECO:0000259" key="2">
    <source>
        <dbReference type="Pfam" id="PF25597"/>
    </source>
</evidence>
<evidence type="ECO:0000313" key="4">
    <source>
        <dbReference type="Proteomes" id="UP000326939"/>
    </source>
</evidence>
<dbReference type="Gene3D" id="1.20.120.670">
    <property type="entry name" value="N-acetyl-b-d-glucoasminidase"/>
    <property type="match status" value="1"/>
</dbReference>
<dbReference type="InterPro" id="IPR024732">
    <property type="entry name" value="NAGLU_C"/>
</dbReference>
<keyword evidence="4" id="KW-1185">Reference proteome</keyword>
<dbReference type="AlphaFoldDB" id="A0A5N5KNK2"/>
<sequence length="493" mass="57176">MSDLDPKIFGCSVFVHVHQTHRSKLDPRSIKCIFIGYSSNHKGYKCYSPTTKRVYHSLDVTFFEHQAYYPTSDIQGENMREYQTWDTIHDTADPKPTDSPCNTSQSPLLNVHTPQTYIEGNKETETYLQSPSTCPQTTAQINPTHKENHEFRVYTRKKHLRKEIEHSIPPTLDQASEPRPQSAPTHTVASVKVGVGMSMEGIEQNPVAYDLMSEMAFRQNKVDVKDKNRDVIVAFPDVDPYFVSMLQGRHHTNGKPVSRRLDLVKNSDSYDHPHLWYSTTEVVRALELFIAGGDELSGSSTYSYDLVDLTRQVLAKYANELFLKVIESYRLKDRHGVAHQSQMFLDLVEDMDTLLACHEGFLLGPWLESAKQLAQDEEQQIQFEWNARTQITMWYDNTEVEASLLRDYGNKYWSGLLKDYYGPRAAIYFNFLARSLENGHGFQLKDWRREWIKLTNNWQKSRKIFPVESNGNALNISRWLYYKYLGNPDTYDH</sequence>
<dbReference type="PANTHER" id="PTHR12872">
    <property type="entry name" value="ALPHA-N-ACETYLGLUCOSAMINIDASE"/>
    <property type="match status" value="1"/>
</dbReference>
<dbReference type="InterPro" id="IPR007781">
    <property type="entry name" value="NAGLU"/>
</dbReference>
<accession>A0A5N5KNK2</accession>
<dbReference type="Pfam" id="PF25597">
    <property type="entry name" value="SH3_retrovirus"/>
    <property type="match status" value="1"/>
</dbReference>
<evidence type="ECO:0000259" key="1">
    <source>
        <dbReference type="Pfam" id="PF12972"/>
    </source>
</evidence>
<evidence type="ECO:0000313" key="3">
    <source>
        <dbReference type="EMBL" id="KAB5531974.1"/>
    </source>
</evidence>
<dbReference type="Pfam" id="PF12972">
    <property type="entry name" value="NAGLU_C"/>
    <property type="match status" value="1"/>
</dbReference>
<dbReference type="Proteomes" id="UP000326939">
    <property type="component" value="Chromosome 12"/>
</dbReference>
<reference evidence="4" key="1">
    <citation type="journal article" date="2019" name="Gigascience">
        <title>De novo genome assembly of the endangered Acer yangbiense, a plant species with extremely small populations endemic to Yunnan Province, China.</title>
        <authorList>
            <person name="Yang J."/>
            <person name="Wariss H.M."/>
            <person name="Tao L."/>
            <person name="Zhang R."/>
            <person name="Yun Q."/>
            <person name="Hollingsworth P."/>
            <person name="Dao Z."/>
            <person name="Luo G."/>
            <person name="Guo H."/>
            <person name="Ma Y."/>
            <person name="Sun W."/>
        </authorList>
    </citation>
    <scope>NUCLEOTIDE SEQUENCE [LARGE SCALE GENOMIC DNA]</scope>
    <source>
        <strain evidence="4">cv. br00</strain>
    </source>
</reference>
<name>A0A5N5KNK2_9ROSI</name>
<feature type="domain" description="Retroviral polymerase SH3-like" evidence="2">
    <location>
        <begin position="11"/>
        <end position="73"/>
    </location>
</feature>
<protein>
    <recommendedName>
        <fullName evidence="5">Alpha-N-acetylglucosaminidase C-terminal domain-containing protein</fullName>
    </recommendedName>
</protein>
<comment type="caution">
    <text evidence="3">The sequence shown here is derived from an EMBL/GenBank/DDBJ whole genome shotgun (WGS) entry which is preliminary data.</text>
</comment>
<dbReference type="PANTHER" id="PTHR12872:SF3">
    <property type="entry name" value="ALPHA-N-ACETYLGLUCOSAMINIDASE"/>
    <property type="match status" value="1"/>
</dbReference>
<proteinExistence type="predicted"/>
<gene>
    <name evidence="3" type="ORF">DKX38_018644</name>
</gene>